<dbReference type="InterPro" id="IPR002931">
    <property type="entry name" value="Transglutaminase-like"/>
</dbReference>
<organism evidence="2 3">
    <name type="scientific">Sphingomonas montanisoli</name>
    <dbReference type="NCBI Taxonomy" id="2606412"/>
    <lineage>
        <taxon>Bacteria</taxon>
        <taxon>Pseudomonadati</taxon>
        <taxon>Pseudomonadota</taxon>
        <taxon>Alphaproteobacteria</taxon>
        <taxon>Sphingomonadales</taxon>
        <taxon>Sphingomonadaceae</taxon>
        <taxon>Sphingomonas</taxon>
    </lineage>
</organism>
<evidence type="ECO:0000313" key="2">
    <source>
        <dbReference type="EMBL" id="TZG29593.1"/>
    </source>
</evidence>
<dbReference type="Pfam" id="PF01841">
    <property type="entry name" value="Transglut_core"/>
    <property type="match status" value="1"/>
</dbReference>
<evidence type="ECO:0000313" key="3">
    <source>
        <dbReference type="Proteomes" id="UP000322077"/>
    </source>
</evidence>
<feature type="domain" description="Transglutaminase-like" evidence="1">
    <location>
        <begin position="158"/>
        <end position="217"/>
    </location>
</feature>
<protein>
    <submittedName>
        <fullName evidence="2">Transglutaminase family protein</fullName>
    </submittedName>
</protein>
<proteinExistence type="predicted"/>
<comment type="caution">
    <text evidence="2">The sequence shown here is derived from an EMBL/GenBank/DDBJ whole genome shotgun (WGS) entry which is preliminary data.</text>
</comment>
<gene>
    <name evidence="2" type="ORF">FYJ91_05600</name>
</gene>
<sequence>MKLSIKAHLDYQAERPTDLLIQIEAAMLPDQQIEFGRLDISANDHIVRVAGEAGIGERLWTRATGQIVIDYRATVVIDRNLCDCRSLPTIPLHKLPAEAVPFLMASRYCPSDRFETFIDDDFADLQGGARVIAMRDWIERSLTYKAGASNAETTAADTFVDRQGVCRDYAHLMITLARAAGIPARMASVYAPGVDPPDFHAVAEVYLGDWYLIDATGMATPDTMARIVVGRDAADIAFLSAFGSIDLNAQTVTVERVRD</sequence>
<accession>A0A5D9CEL4</accession>
<dbReference type="Gene3D" id="3.10.620.30">
    <property type="match status" value="1"/>
</dbReference>
<dbReference type="SMART" id="SM00460">
    <property type="entry name" value="TGc"/>
    <property type="match status" value="1"/>
</dbReference>
<name>A0A5D9CEL4_9SPHN</name>
<dbReference type="InterPro" id="IPR038765">
    <property type="entry name" value="Papain-like_cys_pep_sf"/>
</dbReference>
<dbReference type="SUPFAM" id="SSF54001">
    <property type="entry name" value="Cysteine proteinases"/>
    <property type="match status" value="1"/>
</dbReference>
<dbReference type="Proteomes" id="UP000322077">
    <property type="component" value="Unassembled WGS sequence"/>
</dbReference>
<dbReference type="RefSeq" id="WP_149521250.1">
    <property type="nucleotide sequence ID" value="NZ_VTOU01000001.1"/>
</dbReference>
<keyword evidence="3" id="KW-1185">Reference proteome</keyword>
<evidence type="ECO:0000259" key="1">
    <source>
        <dbReference type="SMART" id="SM00460"/>
    </source>
</evidence>
<dbReference type="PANTHER" id="PTHR33490:SF12">
    <property type="entry name" value="BLL5557 PROTEIN"/>
    <property type="match status" value="1"/>
</dbReference>
<dbReference type="PANTHER" id="PTHR33490">
    <property type="entry name" value="BLR5614 PROTEIN-RELATED"/>
    <property type="match status" value="1"/>
</dbReference>
<dbReference type="EMBL" id="VTOU01000001">
    <property type="protein sequence ID" value="TZG29593.1"/>
    <property type="molecule type" value="Genomic_DNA"/>
</dbReference>
<reference evidence="2 3" key="1">
    <citation type="submission" date="2019-08" db="EMBL/GenBank/DDBJ databases">
        <authorList>
            <person name="Wang G."/>
            <person name="Xu Z."/>
        </authorList>
    </citation>
    <scope>NUCLEOTIDE SEQUENCE [LARGE SCALE GENOMIC DNA]</scope>
    <source>
        <strain evidence="2 3">ZX</strain>
    </source>
</reference>
<dbReference type="Gene3D" id="2.60.40.2250">
    <property type="match status" value="1"/>
</dbReference>
<dbReference type="AlphaFoldDB" id="A0A5D9CEL4"/>